<evidence type="ECO:0000256" key="3">
    <source>
        <dbReference type="ARBA" id="ARBA00023004"/>
    </source>
</evidence>
<sequence length="154" mass="17460">MAYLHWSSDLDTGIEVIDGQHKRIVDYLNELNEANDKGDRQATNHVLNELVDYTLTHFAFEEELQEKAGYPFVRAHKRVHDIFTKRVAEFQKRAAAGDDVAPELLSMLKIWLVNHIKGDDADYAESVRKMLGVEGMEGRVAGGWLGVALKKFFG</sequence>
<dbReference type="InterPro" id="IPR035938">
    <property type="entry name" value="Hemerythrin-like_sf"/>
</dbReference>
<name>A0A1J5S923_9ZZZZ</name>
<dbReference type="InterPro" id="IPR050669">
    <property type="entry name" value="Hemerythrin"/>
</dbReference>
<dbReference type="PANTHER" id="PTHR37164:SF1">
    <property type="entry name" value="BACTERIOHEMERYTHRIN"/>
    <property type="match status" value="1"/>
</dbReference>
<evidence type="ECO:0000256" key="2">
    <source>
        <dbReference type="ARBA" id="ARBA00022723"/>
    </source>
</evidence>
<keyword evidence="3" id="KW-0408">Iron</keyword>
<feature type="domain" description="Hemerythrin-like" evidence="4">
    <location>
        <begin position="12"/>
        <end position="123"/>
    </location>
</feature>
<dbReference type="Gene3D" id="1.20.120.50">
    <property type="entry name" value="Hemerythrin-like"/>
    <property type="match status" value="1"/>
</dbReference>
<gene>
    <name evidence="5" type="ORF">GALL_196960</name>
</gene>
<dbReference type="NCBIfam" id="NF033749">
    <property type="entry name" value="bact_hemeryth"/>
    <property type="match status" value="1"/>
</dbReference>
<dbReference type="NCBIfam" id="NF002007">
    <property type="entry name" value="PRK00808.1"/>
    <property type="match status" value="1"/>
</dbReference>
<dbReference type="PANTHER" id="PTHR37164">
    <property type="entry name" value="BACTERIOHEMERYTHRIN"/>
    <property type="match status" value="1"/>
</dbReference>
<organism evidence="5">
    <name type="scientific">mine drainage metagenome</name>
    <dbReference type="NCBI Taxonomy" id="410659"/>
    <lineage>
        <taxon>unclassified sequences</taxon>
        <taxon>metagenomes</taxon>
        <taxon>ecological metagenomes</taxon>
    </lineage>
</organism>
<dbReference type="Pfam" id="PF01814">
    <property type="entry name" value="Hemerythrin"/>
    <property type="match status" value="1"/>
</dbReference>
<comment type="caution">
    <text evidence="5">The sequence shown here is derived from an EMBL/GenBank/DDBJ whole genome shotgun (WGS) entry which is preliminary data.</text>
</comment>
<keyword evidence="2" id="KW-0479">Metal-binding</keyword>
<comment type="similarity">
    <text evidence="1">Belongs to the hemerythrin family.</text>
</comment>
<evidence type="ECO:0000313" key="5">
    <source>
        <dbReference type="EMBL" id="OIQ98267.1"/>
    </source>
</evidence>
<dbReference type="GO" id="GO:0046872">
    <property type="term" value="F:metal ion binding"/>
    <property type="evidence" value="ECO:0007669"/>
    <property type="project" value="UniProtKB-KW"/>
</dbReference>
<dbReference type="SUPFAM" id="SSF47188">
    <property type="entry name" value="Hemerythrin-like"/>
    <property type="match status" value="1"/>
</dbReference>
<dbReference type="AlphaFoldDB" id="A0A1J5S923"/>
<accession>A0A1J5S923</accession>
<protein>
    <submittedName>
        <fullName evidence="5">Bacteriohemerythrin</fullName>
    </submittedName>
</protein>
<dbReference type="EMBL" id="MLJW01000121">
    <property type="protein sequence ID" value="OIQ98267.1"/>
    <property type="molecule type" value="Genomic_DNA"/>
</dbReference>
<evidence type="ECO:0000256" key="1">
    <source>
        <dbReference type="ARBA" id="ARBA00010587"/>
    </source>
</evidence>
<dbReference type="NCBIfam" id="TIGR02481">
    <property type="entry name" value="hemeryth_dom"/>
    <property type="match status" value="1"/>
</dbReference>
<dbReference type="InterPro" id="IPR012827">
    <property type="entry name" value="Hemerythrin_metal-bd"/>
</dbReference>
<dbReference type="CDD" id="cd12107">
    <property type="entry name" value="Hemerythrin"/>
    <property type="match status" value="1"/>
</dbReference>
<evidence type="ECO:0000259" key="4">
    <source>
        <dbReference type="Pfam" id="PF01814"/>
    </source>
</evidence>
<proteinExistence type="inferred from homology"/>
<dbReference type="InterPro" id="IPR012312">
    <property type="entry name" value="Hemerythrin-like"/>
</dbReference>
<reference evidence="5" key="1">
    <citation type="submission" date="2016-10" db="EMBL/GenBank/DDBJ databases">
        <title>Sequence of Gallionella enrichment culture.</title>
        <authorList>
            <person name="Poehlein A."/>
            <person name="Muehling M."/>
            <person name="Daniel R."/>
        </authorList>
    </citation>
    <scope>NUCLEOTIDE SEQUENCE</scope>
</reference>